<evidence type="ECO:0000313" key="1">
    <source>
        <dbReference type="EMBL" id="MEQ2165150.1"/>
    </source>
</evidence>
<comment type="caution">
    <text evidence="1">The sequence shown here is derived from an EMBL/GenBank/DDBJ whole genome shotgun (WGS) entry which is preliminary data.</text>
</comment>
<evidence type="ECO:0000313" key="2">
    <source>
        <dbReference type="Proteomes" id="UP001476798"/>
    </source>
</evidence>
<protein>
    <submittedName>
        <fullName evidence="1">Uncharacterized protein</fullName>
    </submittedName>
</protein>
<accession>A0ABV0N1I9</accession>
<organism evidence="1 2">
    <name type="scientific">Goodea atripinnis</name>
    <dbReference type="NCBI Taxonomy" id="208336"/>
    <lineage>
        <taxon>Eukaryota</taxon>
        <taxon>Metazoa</taxon>
        <taxon>Chordata</taxon>
        <taxon>Craniata</taxon>
        <taxon>Vertebrata</taxon>
        <taxon>Euteleostomi</taxon>
        <taxon>Actinopterygii</taxon>
        <taxon>Neopterygii</taxon>
        <taxon>Teleostei</taxon>
        <taxon>Neoteleostei</taxon>
        <taxon>Acanthomorphata</taxon>
        <taxon>Ovalentaria</taxon>
        <taxon>Atherinomorphae</taxon>
        <taxon>Cyprinodontiformes</taxon>
        <taxon>Goodeidae</taxon>
        <taxon>Goodea</taxon>
    </lineage>
</organism>
<name>A0ABV0N1I9_9TELE</name>
<gene>
    <name evidence="1" type="ORF">GOODEAATRI_014046</name>
</gene>
<proteinExistence type="predicted"/>
<dbReference type="EMBL" id="JAHRIO010020963">
    <property type="protein sequence ID" value="MEQ2165150.1"/>
    <property type="molecule type" value="Genomic_DNA"/>
</dbReference>
<reference evidence="1 2" key="1">
    <citation type="submission" date="2021-06" db="EMBL/GenBank/DDBJ databases">
        <authorList>
            <person name="Palmer J.M."/>
        </authorList>
    </citation>
    <scope>NUCLEOTIDE SEQUENCE [LARGE SCALE GENOMIC DNA]</scope>
    <source>
        <strain evidence="1 2">GA_2019</strain>
        <tissue evidence="1">Muscle</tissue>
    </source>
</reference>
<keyword evidence="2" id="KW-1185">Reference proteome</keyword>
<dbReference type="Proteomes" id="UP001476798">
    <property type="component" value="Unassembled WGS sequence"/>
</dbReference>
<sequence>MCGILLHNANILPQHTLHSILPTPTPPSPSVSLMPLEYFCKIKNKKSWRRTQAWCYTTELCVCVAMKTVIAKMLHKPVRGNINEVCRMGRECCFQLVCQSFCETLKVP</sequence>